<evidence type="ECO:0000313" key="2">
    <source>
        <dbReference type="Proteomes" id="UP001164746"/>
    </source>
</evidence>
<protein>
    <submittedName>
        <fullName evidence="1">Uncharacterized protein</fullName>
    </submittedName>
</protein>
<organism evidence="1 2">
    <name type="scientific">Mya arenaria</name>
    <name type="common">Soft-shell clam</name>
    <dbReference type="NCBI Taxonomy" id="6604"/>
    <lineage>
        <taxon>Eukaryota</taxon>
        <taxon>Metazoa</taxon>
        <taxon>Spiralia</taxon>
        <taxon>Lophotrochozoa</taxon>
        <taxon>Mollusca</taxon>
        <taxon>Bivalvia</taxon>
        <taxon>Autobranchia</taxon>
        <taxon>Heteroconchia</taxon>
        <taxon>Euheterodonta</taxon>
        <taxon>Imparidentia</taxon>
        <taxon>Neoheterodontei</taxon>
        <taxon>Myida</taxon>
        <taxon>Myoidea</taxon>
        <taxon>Myidae</taxon>
        <taxon>Mya</taxon>
    </lineage>
</organism>
<evidence type="ECO:0000313" key="1">
    <source>
        <dbReference type="EMBL" id="WAQ94254.1"/>
    </source>
</evidence>
<keyword evidence="2" id="KW-1185">Reference proteome</keyword>
<dbReference type="EMBL" id="CP111012">
    <property type="protein sequence ID" value="WAQ94254.1"/>
    <property type="molecule type" value="Genomic_DNA"/>
</dbReference>
<proteinExistence type="predicted"/>
<gene>
    <name evidence="1" type="ORF">MAR_006725</name>
</gene>
<accession>A0ABY7DAB3</accession>
<name>A0ABY7DAB3_MYAAR</name>
<reference evidence="1" key="1">
    <citation type="submission" date="2022-11" db="EMBL/GenBank/DDBJ databases">
        <title>Centuries of genome instability and evolution in soft-shell clam transmissible cancer (bioRxiv).</title>
        <authorList>
            <person name="Hart S.F.M."/>
            <person name="Yonemitsu M.A."/>
            <person name="Giersch R.M."/>
            <person name="Beal B.F."/>
            <person name="Arriagada G."/>
            <person name="Davis B.W."/>
            <person name="Ostrander E.A."/>
            <person name="Goff S.P."/>
            <person name="Metzger M.J."/>
        </authorList>
    </citation>
    <scope>NUCLEOTIDE SEQUENCE</scope>
    <source>
        <strain evidence="1">MELC-2E11</strain>
        <tissue evidence="1">Siphon/mantle</tissue>
    </source>
</reference>
<sequence length="70" mass="7791">MTSSEVTEQRAMKHFCVAIGKTPIIKPCLSTSVEDDSGRGRKKKITENLISNVSDAIENDRRQNVVEISQ</sequence>
<dbReference type="Proteomes" id="UP001164746">
    <property type="component" value="Chromosome 1"/>
</dbReference>